<accession>K7SJP3</accession>
<organism evidence="2 3">
    <name type="scientific">Acidipropionibacterium acidipropionici (strain ATCC 4875 / DSM 20272 / JCM 6432 / NBRC 12425 / NCIMB 8070 / 4)</name>
    <name type="common">Propionibacterium acidipropionici</name>
    <dbReference type="NCBI Taxonomy" id="1171373"/>
    <lineage>
        <taxon>Bacteria</taxon>
        <taxon>Bacillati</taxon>
        <taxon>Actinomycetota</taxon>
        <taxon>Actinomycetes</taxon>
        <taxon>Propionibacteriales</taxon>
        <taxon>Propionibacteriaceae</taxon>
        <taxon>Acidipropionibacterium</taxon>
    </lineage>
</organism>
<dbReference type="AlphaFoldDB" id="K7SJP3"/>
<dbReference type="KEGG" id="pbo:PACID_17030"/>
<feature type="compositionally biased region" description="Basic and acidic residues" evidence="1">
    <location>
        <begin position="161"/>
        <end position="180"/>
    </location>
</feature>
<dbReference type="AntiFam" id="ANF00076">
    <property type="entry name" value="Shadow ORF (opposite copA)"/>
</dbReference>
<proteinExistence type="predicted"/>
<feature type="region of interest" description="Disordered" evidence="1">
    <location>
        <begin position="124"/>
        <end position="218"/>
    </location>
</feature>
<dbReference type="EMBL" id="CP003493">
    <property type="protein sequence ID" value="AFV89510.1"/>
    <property type="molecule type" value="Genomic_DNA"/>
</dbReference>
<evidence type="ECO:0000313" key="3">
    <source>
        <dbReference type="Proteomes" id="UP000000214"/>
    </source>
</evidence>
<dbReference type="HOGENOM" id="CLU_1266000_0_0_11"/>
<dbReference type="Proteomes" id="UP000000214">
    <property type="component" value="Chromosome"/>
</dbReference>
<reference evidence="2 3" key="1">
    <citation type="journal article" date="2012" name="BMC Genomics">
        <title>The genome sequence of Propionibacterium acidipropionici provides insights into its biotechnological and industrial potential.</title>
        <authorList>
            <person name="Parizzi L.P."/>
            <person name="Grassi M.C."/>
            <person name="Llerena L.A."/>
            <person name="Carazzolle M.F."/>
            <person name="Queiroz V.L."/>
            <person name="Lunardi I."/>
            <person name="Zeidler A.F."/>
            <person name="Teixeira P.J."/>
            <person name="Mieczkowski P."/>
            <person name="Rincones J."/>
            <person name="Pereira G.A."/>
        </authorList>
    </citation>
    <scope>NUCLEOTIDE SEQUENCE [LARGE SCALE GENOMIC DNA]</scope>
    <source>
        <strain evidence="3">ATCC 4875 / DSM 20272 / JCM 6432 / NBRC 12425 / NCIMB 8070</strain>
    </source>
</reference>
<dbReference type="PATRIC" id="fig|1171373.8.peg.1685"/>
<gene>
    <name evidence="2" type="ordered locus">PACID_17030</name>
</gene>
<evidence type="ECO:0000256" key="1">
    <source>
        <dbReference type="SAM" id="MobiDB-lite"/>
    </source>
</evidence>
<evidence type="ECO:0000313" key="2">
    <source>
        <dbReference type="EMBL" id="AFV89510.1"/>
    </source>
</evidence>
<sequence length="218" mass="23008">MAMIRWYWEVGGTGVGAHHDRRGAVDRTGHHLIAGAPEHRHRLPGQGGLVDARCAGQQRPVDADEFSWQHLDPVAGHDVLDGHLLQTGVREDPGGGCGGVVQQSGEGARRPILGVVLQSLAAGEHQADDQGGPVLPDQDGGDDRDDRQQVDAVGAGAQLVDHPDDQAHGQRQADHRDHRPGGVAGSEQCTGPADGPGQRDDGDQRVGPQSLSDRRAGW</sequence>
<name>K7SJP3_ACIA4</name>
<protein>
    <submittedName>
        <fullName evidence="2">Uncharacterized protein</fullName>
    </submittedName>
</protein>